<sequence length="75" mass="8602">MFLPGRTGDARPFNRTSHTVDHCLQHLPGLWVVACSRHPLFLPGITGYAWPFNRTSHTVDHYLSEPIRYVGCRLQ</sequence>
<accession>A0A7L7THV4</accession>
<name>A0A7L7THV4_9ENTR</name>
<protein>
    <submittedName>
        <fullName evidence="1">Uncharacterized protein</fullName>
    </submittedName>
</protein>
<organism evidence="1">
    <name type="scientific">Klebsiella quasipneumoniae</name>
    <dbReference type="NCBI Taxonomy" id="1463165"/>
    <lineage>
        <taxon>Bacteria</taxon>
        <taxon>Pseudomonadati</taxon>
        <taxon>Pseudomonadota</taxon>
        <taxon>Gammaproteobacteria</taxon>
        <taxon>Enterobacterales</taxon>
        <taxon>Enterobacteriaceae</taxon>
        <taxon>Klebsiella/Raoultella group</taxon>
        <taxon>Klebsiella</taxon>
        <taxon>Klebsiella pneumoniae complex</taxon>
    </lineage>
</organism>
<geneLocation type="plasmid" evidence="1">
    <name>p13294-1NR</name>
</geneLocation>
<keyword evidence="1" id="KW-0614">Plasmid</keyword>
<reference evidence="1" key="1">
    <citation type="submission" date="2020-06" db="EMBL/GenBank/DDBJ databases">
        <authorList>
            <person name="Zhou D."/>
            <person name="Xu Y."/>
        </authorList>
    </citation>
    <scope>NUCLEOTIDE SEQUENCE</scope>
    <source>
        <strain evidence="1">201313294</strain>
        <plasmid evidence="1">p13294-1NR</plasmid>
    </source>
</reference>
<proteinExistence type="predicted"/>
<evidence type="ECO:0000313" key="1">
    <source>
        <dbReference type="EMBL" id="QOC74764.1"/>
    </source>
</evidence>
<dbReference type="PROSITE" id="PS51257">
    <property type="entry name" value="PROKAR_LIPOPROTEIN"/>
    <property type="match status" value="1"/>
</dbReference>
<dbReference type="EMBL" id="MT570100">
    <property type="protein sequence ID" value="QOC74764.1"/>
    <property type="molecule type" value="Genomic_DNA"/>
</dbReference>
<dbReference type="AlphaFoldDB" id="A0A7L7THV4"/>